<dbReference type="GO" id="GO:0000727">
    <property type="term" value="P:double-strand break repair via break-induced replication"/>
    <property type="evidence" value="ECO:0007669"/>
    <property type="project" value="TreeGrafter"/>
</dbReference>
<dbReference type="InterPro" id="IPR008591">
    <property type="entry name" value="GINS_Sld5"/>
</dbReference>
<name>A0A914XZU3_9BILA</name>
<keyword evidence="6" id="KW-1185">Reference proteome</keyword>
<evidence type="ECO:0000313" key="7">
    <source>
        <dbReference type="WBParaSite" id="PSU_v2.g12047.t1"/>
    </source>
</evidence>
<dbReference type="PANTHER" id="PTHR21206:SF0">
    <property type="entry name" value="DNA REPLICATION COMPLEX GINS PROTEIN SLD5"/>
    <property type="match status" value="1"/>
</dbReference>
<accession>A0A914XZU3</accession>
<dbReference type="InterPro" id="IPR038749">
    <property type="entry name" value="Sld5_GINS_A"/>
</dbReference>
<dbReference type="InterPro" id="IPR036224">
    <property type="entry name" value="GINS_bundle-like_dom_sf"/>
</dbReference>
<feature type="domain" description="GINS subunit" evidence="5">
    <location>
        <begin position="88"/>
        <end position="160"/>
    </location>
</feature>
<dbReference type="Gene3D" id="3.40.5.60">
    <property type="match status" value="1"/>
</dbReference>
<dbReference type="InterPro" id="IPR021151">
    <property type="entry name" value="GINS_A"/>
</dbReference>
<evidence type="ECO:0000256" key="4">
    <source>
        <dbReference type="PIRNR" id="PIRNR007764"/>
    </source>
</evidence>
<dbReference type="Proteomes" id="UP000887577">
    <property type="component" value="Unplaced"/>
</dbReference>
<dbReference type="SUPFAM" id="SSF158573">
    <property type="entry name" value="GINS helical bundle-like"/>
    <property type="match status" value="1"/>
</dbReference>
<evidence type="ECO:0000259" key="5">
    <source>
        <dbReference type="Pfam" id="PF05916"/>
    </source>
</evidence>
<evidence type="ECO:0000256" key="2">
    <source>
        <dbReference type="ARBA" id="ARBA00022705"/>
    </source>
</evidence>
<organism evidence="6 7">
    <name type="scientific">Panagrolaimus superbus</name>
    <dbReference type="NCBI Taxonomy" id="310955"/>
    <lineage>
        <taxon>Eukaryota</taxon>
        <taxon>Metazoa</taxon>
        <taxon>Ecdysozoa</taxon>
        <taxon>Nematoda</taxon>
        <taxon>Chromadorea</taxon>
        <taxon>Rhabditida</taxon>
        <taxon>Tylenchina</taxon>
        <taxon>Panagrolaimomorpha</taxon>
        <taxon>Panagrolaimoidea</taxon>
        <taxon>Panagrolaimidae</taxon>
        <taxon>Panagrolaimus</taxon>
    </lineage>
</organism>
<comment type="subcellular location">
    <subcellularLocation>
        <location evidence="1 4">Nucleus</location>
    </subcellularLocation>
</comment>
<dbReference type="PANTHER" id="PTHR21206">
    <property type="entry name" value="SLD5 PROTEIN"/>
    <property type="match status" value="1"/>
</dbReference>
<dbReference type="WBParaSite" id="PSU_v2.g12047.t1">
    <property type="protein sequence ID" value="PSU_v2.g12047.t1"/>
    <property type="gene ID" value="PSU_v2.g12047"/>
</dbReference>
<dbReference type="AlphaFoldDB" id="A0A914XZU3"/>
<dbReference type="PIRSF" id="PIRSF007764">
    <property type="entry name" value="Sld5"/>
    <property type="match status" value="1"/>
</dbReference>
<evidence type="ECO:0000256" key="3">
    <source>
        <dbReference type="ARBA" id="ARBA00023242"/>
    </source>
</evidence>
<dbReference type="Pfam" id="PF05916">
    <property type="entry name" value="Sld5"/>
    <property type="match status" value="1"/>
</dbReference>
<dbReference type="Gene3D" id="1.20.58.1030">
    <property type="match status" value="1"/>
</dbReference>
<protein>
    <recommendedName>
        <fullName evidence="4">DNA replication complex GINS protein SLD5</fullName>
    </recommendedName>
</protein>
<proteinExistence type="inferred from homology"/>
<comment type="similarity">
    <text evidence="4">Belongs to the GINS4/SLD5 family.</text>
</comment>
<sequence length="240" mass="27521">MSIGLTESQLDAALDGVDISDGSFGAHDGEEVIDLEEAIKRFKQAWMNENASPKLLSSQYELVHAIVQQIDEFEAFTANYTQQQKLDLSYNIRRMEISRLQYIINSYIRTRLRKIEKDPVGILKEHEDRINGVSTSTEELLEEKEVEFAENYFESSRKLLLDEFLGSLAQCLQKVPRITETNSTARVFFEVIVDNCESITVPKLKDKELEFIVPLAKGDRFLAPFKCVEELLEKGHIKLL</sequence>
<evidence type="ECO:0000313" key="6">
    <source>
        <dbReference type="Proteomes" id="UP000887577"/>
    </source>
</evidence>
<comment type="function">
    <text evidence="4">The GINS complex plays an essential role in the initiation of DNA replication.</text>
</comment>
<evidence type="ECO:0000256" key="1">
    <source>
        <dbReference type="ARBA" id="ARBA00004123"/>
    </source>
</evidence>
<keyword evidence="3 4" id="KW-0539">Nucleus</keyword>
<keyword evidence="2 4" id="KW-0235">DNA replication</keyword>
<dbReference type="GO" id="GO:0000811">
    <property type="term" value="C:GINS complex"/>
    <property type="evidence" value="ECO:0007669"/>
    <property type="project" value="UniProtKB-UniRule"/>
</dbReference>
<reference evidence="7" key="1">
    <citation type="submission" date="2022-11" db="UniProtKB">
        <authorList>
            <consortium name="WormBaseParasite"/>
        </authorList>
    </citation>
    <scope>IDENTIFICATION</scope>
</reference>
<dbReference type="CDD" id="cd11711">
    <property type="entry name" value="GINS_A_Sld5"/>
    <property type="match status" value="1"/>
</dbReference>
<dbReference type="GO" id="GO:0006261">
    <property type="term" value="P:DNA-templated DNA replication"/>
    <property type="evidence" value="ECO:0007669"/>
    <property type="project" value="InterPro"/>
</dbReference>